<name>A0A2M8QBH1_9CHLR</name>
<evidence type="ECO:0000313" key="3">
    <source>
        <dbReference type="Proteomes" id="UP000230790"/>
    </source>
</evidence>
<keyword evidence="1" id="KW-0732">Signal</keyword>
<evidence type="ECO:0000256" key="1">
    <source>
        <dbReference type="SAM" id="SignalP"/>
    </source>
</evidence>
<evidence type="ECO:0000313" key="2">
    <source>
        <dbReference type="EMBL" id="PJF47151.1"/>
    </source>
</evidence>
<proteinExistence type="predicted"/>
<reference evidence="2 3" key="1">
    <citation type="submission" date="2017-11" db="EMBL/GenBank/DDBJ databases">
        <title>Evolution of Phototrophy in the Chloroflexi Phylum Driven by Horizontal Gene Transfer.</title>
        <authorList>
            <person name="Ward L.M."/>
            <person name="Hemp J."/>
            <person name="Shih P.M."/>
            <person name="Mcglynn S.E."/>
            <person name="Fischer W."/>
        </authorList>
    </citation>
    <scope>NUCLEOTIDE SEQUENCE [LARGE SCALE GENOMIC DNA]</scope>
    <source>
        <strain evidence="2">JP3_7</strain>
    </source>
</reference>
<organism evidence="2 3">
    <name type="scientific">Candidatus Thermofonsia Clade 3 bacterium</name>
    <dbReference type="NCBI Taxonomy" id="2364212"/>
    <lineage>
        <taxon>Bacteria</taxon>
        <taxon>Bacillati</taxon>
        <taxon>Chloroflexota</taxon>
        <taxon>Candidatus Thermofontia</taxon>
        <taxon>Candidatus Thermofonsia Clade 3</taxon>
    </lineage>
</organism>
<gene>
    <name evidence="2" type="ORF">CUN48_10075</name>
</gene>
<dbReference type="AlphaFoldDB" id="A0A2M8QBH1"/>
<feature type="signal peptide" evidence="1">
    <location>
        <begin position="1"/>
        <end position="20"/>
    </location>
</feature>
<accession>A0A2M8QBH1</accession>
<comment type="caution">
    <text evidence="2">The sequence shown here is derived from an EMBL/GenBank/DDBJ whole genome shotgun (WGS) entry which is preliminary data.</text>
</comment>
<feature type="chain" id="PRO_5014876630" description="Intracellular proteinase inhibitor BsuPI domain-containing protein" evidence="1">
    <location>
        <begin position="21"/>
        <end position="421"/>
    </location>
</feature>
<dbReference type="PROSITE" id="PS51257">
    <property type="entry name" value="PROKAR_LIPOPROTEIN"/>
    <property type="match status" value="1"/>
</dbReference>
<dbReference type="EMBL" id="PGTN01000064">
    <property type="protein sequence ID" value="PJF47151.1"/>
    <property type="molecule type" value="Genomic_DNA"/>
</dbReference>
<protein>
    <recommendedName>
        <fullName evidence="4">Intracellular proteinase inhibitor BsuPI domain-containing protein</fullName>
    </recommendedName>
</protein>
<sequence>MMVRQKGALIALMGLFVACAFNPQPVNDVLVVPNVISPNADGKDDLARISYRVNAPARISIYLTDRQGRRYDIRRDVERPAIPRPYEYLFNGIVEDGRLLPDGEYVWTLEATALDGRTAMHTGTLTITEADLPFPKIEEFTVSTNVITPNRDAIDDHVYINVFISQPAKLRVYVIGPDNFRYDVPRQEGLLQRLPVDEVLPAGRYFYDYDGGIDLGADPPPDGQYVIVAEAEDLIGQRDVVTAPLTIADSGRPMAEIVLQPNGNGIEWSGVGATPELTMKLGDTLYFTTTIRNVSSTPIRTAGPFDPNDCYTMETNRYTKGFPEEPGVWRVGVDFETNTGEDHPWRWGVGTLDDLEVVARDGVKLYYLPPGRQVVVRGCIVLNRVPVRNPFRIWGALIQEQVEIAPINSRVTPILVTLVEP</sequence>
<evidence type="ECO:0008006" key="4">
    <source>
        <dbReference type="Google" id="ProtNLM"/>
    </source>
</evidence>
<dbReference type="Proteomes" id="UP000230790">
    <property type="component" value="Unassembled WGS sequence"/>
</dbReference>